<organism evidence="1">
    <name type="scientific">Streptomyces sp. R08</name>
    <dbReference type="NCBI Taxonomy" id="3238624"/>
    <lineage>
        <taxon>Bacteria</taxon>
        <taxon>Bacillati</taxon>
        <taxon>Actinomycetota</taxon>
        <taxon>Actinomycetes</taxon>
        <taxon>Kitasatosporales</taxon>
        <taxon>Streptomycetaceae</taxon>
        <taxon>Streptomyces</taxon>
    </lineage>
</organism>
<protein>
    <recommendedName>
        <fullName evidence="2">Secreted protein</fullName>
    </recommendedName>
</protein>
<dbReference type="RefSeq" id="WP_369187024.1">
    <property type="nucleotide sequence ID" value="NZ_CP163431.1"/>
</dbReference>
<accession>A0AB39M2Q4</accession>
<evidence type="ECO:0008006" key="2">
    <source>
        <dbReference type="Google" id="ProtNLM"/>
    </source>
</evidence>
<dbReference type="EMBL" id="CP163431">
    <property type="protein sequence ID" value="XDQ00142.1"/>
    <property type="molecule type" value="Genomic_DNA"/>
</dbReference>
<dbReference type="AlphaFoldDB" id="A0AB39M2Q4"/>
<sequence>MFPIVRTRSMILLGAAIVVVGAAALGGALLFAGESAEGSDLNDPDPQAVSEVAVCSDVKVHAWVTMNVGTVAKPDDKFVDYDVDATRHDHDPFGRTLAKGCNSAAGAFGSRMQFKTPGLNKGRPFYVTAPADRRHVLVLRLTQHPDGTVTSTEQTVAAR</sequence>
<gene>
    <name evidence="1" type="ORF">AB5J58_08100</name>
</gene>
<proteinExistence type="predicted"/>
<evidence type="ECO:0000313" key="1">
    <source>
        <dbReference type="EMBL" id="XDQ00142.1"/>
    </source>
</evidence>
<reference evidence="1" key="1">
    <citation type="submission" date="2024-07" db="EMBL/GenBank/DDBJ databases">
        <authorList>
            <person name="Yu S.T."/>
        </authorList>
    </citation>
    <scope>NUCLEOTIDE SEQUENCE</scope>
    <source>
        <strain evidence="1">R08</strain>
    </source>
</reference>
<name>A0AB39M2Q4_9ACTN</name>